<dbReference type="AlphaFoldDB" id="A0A1L9RJS5"/>
<dbReference type="InterPro" id="IPR011701">
    <property type="entry name" value="MFS"/>
</dbReference>
<feature type="transmembrane region" description="Helical" evidence="6">
    <location>
        <begin position="413"/>
        <end position="434"/>
    </location>
</feature>
<evidence type="ECO:0000256" key="3">
    <source>
        <dbReference type="ARBA" id="ARBA00022692"/>
    </source>
</evidence>
<evidence type="ECO:0000313" key="8">
    <source>
        <dbReference type="Proteomes" id="UP000184383"/>
    </source>
</evidence>
<dbReference type="PANTHER" id="PTHR43791">
    <property type="entry name" value="PERMEASE-RELATED"/>
    <property type="match status" value="1"/>
</dbReference>
<evidence type="ECO:0008006" key="9">
    <source>
        <dbReference type="Google" id="ProtNLM"/>
    </source>
</evidence>
<feature type="transmembrane region" description="Helical" evidence="6">
    <location>
        <begin position="389"/>
        <end position="407"/>
    </location>
</feature>
<evidence type="ECO:0000256" key="2">
    <source>
        <dbReference type="ARBA" id="ARBA00022448"/>
    </source>
</evidence>
<dbReference type="RefSeq" id="XP_040688830.1">
    <property type="nucleotide sequence ID" value="XM_040828152.1"/>
</dbReference>
<dbReference type="VEuPathDB" id="FungiDB:ASPWEDRAFT_110195"/>
<dbReference type="EMBL" id="KV878212">
    <property type="protein sequence ID" value="OJJ35154.1"/>
    <property type="molecule type" value="Genomic_DNA"/>
</dbReference>
<evidence type="ECO:0000256" key="1">
    <source>
        <dbReference type="ARBA" id="ARBA00004141"/>
    </source>
</evidence>
<protein>
    <recommendedName>
        <fullName evidence="9">Major facilitator superfamily (MFS) profile domain-containing protein</fullName>
    </recommendedName>
</protein>
<dbReference type="Pfam" id="PF07690">
    <property type="entry name" value="MFS_1"/>
    <property type="match status" value="1"/>
</dbReference>
<feature type="transmembrane region" description="Helical" evidence="6">
    <location>
        <begin position="515"/>
        <end position="534"/>
    </location>
</feature>
<reference evidence="8" key="1">
    <citation type="journal article" date="2017" name="Genome Biol.">
        <title>Comparative genomics reveals high biological diversity and specific adaptations in the industrially and medically important fungal genus Aspergillus.</title>
        <authorList>
            <person name="de Vries R.P."/>
            <person name="Riley R."/>
            <person name="Wiebenga A."/>
            <person name="Aguilar-Osorio G."/>
            <person name="Amillis S."/>
            <person name="Uchima C.A."/>
            <person name="Anderluh G."/>
            <person name="Asadollahi M."/>
            <person name="Askin M."/>
            <person name="Barry K."/>
            <person name="Battaglia E."/>
            <person name="Bayram O."/>
            <person name="Benocci T."/>
            <person name="Braus-Stromeyer S.A."/>
            <person name="Caldana C."/>
            <person name="Canovas D."/>
            <person name="Cerqueira G.C."/>
            <person name="Chen F."/>
            <person name="Chen W."/>
            <person name="Choi C."/>
            <person name="Clum A."/>
            <person name="Dos Santos R.A."/>
            <person name="Damasio A.R."/>
            <person name="Diallinas G."/>
            <person name="Emri T."/>
            <person name="Fekete E."/>
            <person name="Flipphi M."/>
            <person name="Freyberg S."/>
            <person name="Gallo A."/>
            <person name="Gournas C."/>
            <person name="Habgood R."/>
            <person name="Hainaut M."/>
            <person name="Harispe M.L."/>
            <person name="Henrissat B."/>
            <person name="Hilden K.S."/>
            <person name="Hope R."/>
            <person name="Hossain A."/>
            <person name="Karabika E."/>
            <person name="Karaffa L."/>
            <person name="Karanyi Z."/>
            <person name="Krasevec N."/>
            <person name="Kuo A."/>
            <person name="Kusch H."/>
            <person name="LaButti K."/>
            <person name="Lagendijk E.L."/>
            <person name="Lapidus A."/>
            <person name="Levasseur A."/>
            <person name="Lindquist E."/>
            <person name="Lipzen A."/>
            <person name="Logrieco A.F."/>
            <person name="MacCabe A."/>
            <person name="Maekelae M.R."/>
            <person name="Malavazi I."/>
            <person name="Melin P."/>
            <person name="Meyer V."/>
            <person name="Mielnichuk N."/>
            <person name="Miskei M."/>
            <person name="Molnar A.P."/>
            <person name="Mule G."/>
            <person name="Ngan C.Y."/>
            <person name="Orejas M."/>
            <person name="Orosz E."/>
            <person name="Ouedraogo J.P."/>
            <person name="Overkamp K.M."/>
            <person name="Park H.-S."/>
            <person name="Perrone G."/>
            <person name="Piumi F."/>
            <person name="Punt P.J."/>
            <person name="Ram A.F."/>
            <person name="Ramon A."/>
            <person name="Rauscher S."/>
            <person name="Record E."/>
            <person name="Riano-Pachon D.M."/>
            <person name="Robert V."/>
            <person name="Roehrig J."/>
            <person name="Ruller R."/>
            <person name="Salamov A."/>
            <person name="Salih N.S."/>
            <person name="Samson R.A."/>
            <person name="Sandor E."/>
            <person name="Sanguinetti M."/>
            <person name="Schuetze T."/>
            <person name="Sepcic K."/>
            <person name="Shelest E."/>
            <person name="Sherlock G."/>
            <person name="Sophianopoulou V."/>
            <person name="Squina F.M."/>
            <person name="Sun H."/>
            <person name="Susca A."/>
            <person name="Todd R.B."/>
            <person name="Tsang A."/>
            <person name="Unkles S.E."/>
            <person name="van de Wiele N."/>
            <person name="van Rossen-Uffink D."/>
            <person name="Oliveira J.V."/>
            <person name="Vesth T.C."/>
            <person name="Visser J."/>
            <person name="Yu J.-H."/>
            <person name="Zhou M."/>
            <person name="Andersen M.R."/>
            <person name="Archer D.B."/>
            <person name="Baker S.E."/>
            <person name="Benoit I."/>
            <person name="Brakhage A.A."/>
            <person name="Braus G.H."/>
            <person name="Fischer R."/>
            <person name="Frisvad J.C."/>
            <person name="Goldman G.H."/>
            <person name="Houbraken J."/>
            <person name="Oakley B."/>
            <person name="Pocsi I."/>
            <person name="Scazzocchio C."/>
            <person name="Seiboth B."/>
            <person name="vanKuyk P.A."/>
            <person name="Wortman J."/>
            <person name="Dyer P.S."/>
            <person name="Grigoriev I.V."/>
        </authorList>
    </citation>
    <scope>NUCLEOTIDE SEQUENCE [LARGE SCALE GENOMIC DNA]</scope>
    <source>
        <strain evidence="8">DTO 134E9</strain>
    </source>
</reference>
<evidence type="ECO:0000313" key="7">
    <source>
        <dbReference type="EMBL" id="OJJ35154.1"/>
    </source>
</evidence>
<keyword evidence="3 6" id="KW-0812">Transmembrane</keyword>
<sequence>MSLVIARFSKNESNFTGSEVDEKTPKGHTTRLASCSDTPELGDPLDERRFWFQRSKGYDPNAIATQPSVFDDPVLAEEYKPRPDWENIHRFDPSARWTWREESKIVKKIDLRITLLACFMMMALELDKANIQQANADNFLSDLNLSRNDYNLGNTLFRLGYLLAEVPAQLLGKWLGPDRWIPFQVISWSITASCQFWLSGRKSFLICRALLGTLQGGFTPAMILYLSYFYKHHELSIRLGFWYAAGVLSDILAGLLAYGVLHLRGYGGNAGWRWLFLIEGLFTLTLGVLACILMPASPTQTASWARGRNGWFTEREEIIMVNRIIREDPSKGTMHNRQPITFKLLWQSLTDYDLWPLYLIGLSFQTPSVTISQYFTLTMKDMGFGTFQAILLSMPYNALSIVNRIALTYAAEVFQSLALMGMLAQVWMLPMLLYINIVDITQINKWIVWAVITLLLSHPNAHALQSGWNSRNSNSIRSRAIAPAIYNMCTQAAGMIASNIYQDWDEPRYEVGNRVLLIILCFNIVVYIAIKLYYMLRNHCRDRKWTAMTEDQRVDYVSTTPDRGNKRLDFRFSH</sequence>
<keyword evidence="4 6" id="KW-1133">Transmembrane helix</keyword>
<name>A0A1L9RJS5_ASPWE</name>
<dbReference type="GO" id="GO:0016020">
    <property type="term" value="C:membrane"/>
    <property type="evidence" value="ECO:0007669"/>
    <property type="project" value="UniProtKB-SubCell"/>
</dbReference>
<evidence type="ECO:0000256" key="6">
    <source>
        <dbReference type="SAM" id="Phobius"/>
    </source>
</evidence>
<feature type="transmembrane region" description="Helical" evidence="6">
    <location>
        <begin position="355"/>
        <end position="377"/>
    </location>
</feature>
<keyword evidence="5 6" id="KW-0472">Membrane</keyword>
<feature type="transmembrane region" description="Helical" evidence="6">
    <location>
        <begin position="205"/>
        <end position="228"/>
    </location>
</feature>
<accession>A0A1L9RJS5</accession>
<keyword evidence="2" id="KW-0813">Transport</keyword>
<organism evidence="7 8">
    <name type="scientific">Aspergillus wentii DTO 134E9</name>
    <dbReference type="NCBI Taxonomy" id="1073089"/>
    <lineage>
        <taxon>Eukaryota</taxon>
        <taxon>Fungi</taxon>
        <taxon>Dikarya</taxon>
        <taxon>Ascomycota</taxon>
        <taxon>Pezizomycotina</taxon>
        <taxon>Eurotiomycetes</taxon>
        <taxon>Eurotiomycetidae</taxon>
        <taxon>Eurotiales</taxon>
        <taxon>Aspergillaceae</taxon>
        <taxon>Aspergillus</taxon>
        <taxon>Aspergillus subgen. Cremei</taxon>
    </lineage>
</organism>
<evidence type="ECO:0000256" key="5">
    <source>
        <dbReference type="ARBA" id="ARBA00023136"/>
    </source>
</evidence>
<evidence type="ECO:0000256" key="4">
    <source>
        <dbReference type="ARBA" id="ARBA00022989"/>
    </source>
</evidence>
<dbReference type="Proteomes" id="UP000184383">
    <property type="component" value="Unassembled WGS sequence"/>
</dbReference>
<feature type="transmembrane region" description="Helical" evidence="6">
    <location>
        <begin position="273"/>
        <end position="296"/>
    </location>
</feature>
<dbReference type="PANTHER" id="PTHR43791:SF65">
    <property type="entry name" value="MAJOR FACILITATOR SUPERFAMILY (MFS) PROFILE DOMAIN-CONTAINING PROTEIN-RELATED"/>
    <property type="match status" value="1"/>
</dbReference>
<keyword evidence="8" id="KW-1185">Reference proteome</keyword>
<feature type="transmembrane region" description="Helical" evidence="6">
    <location>
        <begin position="240"/>
        <end position="261"/>
    </location>
</feature>
<dbReference type="GO" id="GO:0022857">
    <property type="term" value="F:transmembrane transporter activity"/>
    <property type="evidence" value="ECO:0007669"/>
    <property type="project" value="InterPro"/>
</dbReference>
<dbReference type="SUPFAM" id="SSF103473">
    <property type="entry name" value="MFS general substrate transporter"/>
    <property type="match status" value="1"/>
</dbReference>
<comment type="subcellular location">
    <subcellularLocation>
        <location evidence="1">Membrane</location>
        <topology evidence="1">Multi-pass membrane protein</topology>
    </subcellularLocation>
</comment>
<gene>
    <name evidence="7" type="ORF">ASPWEDRAFT_110195</name>
</gene>
<dbReference type="Gene3D" id="1.20.1250.20">
    <property type="entry name" value="MFS general substrate transporter like domains"/>
    <property type="match status" value="1"/>
</dbReference>
<dbReference type="GeneID" id="63744000"/>
<proteinExistence type="predicted"/>
<dbReference type="FunFam" id="1.20.1250.20:FF:000106">
    <property type="entry name" value="MFS transporter, putative"/>
    <property type="match status" value="1"/>
</dbReference>
<dbReference type="InterPro" id="IPR036259">
    <property type="entry name" value="MFS_trans_sf"/>
</dbReference>
<dbReference type="OrthoDB" id="1935484at2759"/>